<feature type="transmembrane region" description="Helical" evidence="10">
    <location>
        <begin position="972"/>
        <end position="991"/>
    </location>
</feature>
<feature type="compositionally biased region" description="Basic and acidic residues" evidence="9">
    <location>
        <begin position="533"/>
        <end position="562"/>
    </location>
</feature>
<dbReference type="SMART" id="SM00382">
    <property type="entry name" value="AAA"/>
    <property type="match status" value="2"/>
</dbReference>
<gene>
    <name evidence="13" type="ORF">GFSPODELE1_LOCUS10690</name>
</gene>
<dbReference type="PANTHER" id="PTHR24223">
    <property type="entry name" value="ATP-BINDING CASSETTE SUB-FAMILY C"/>
    <property type="match status" value="1"/>
</dbReference>
<evidence type="ECO:0000256" key="4">
    <source>
        <dbReference type="ARBA" id="ARBA00022692"/>
    </source>
</evidence>
<dbReference type="Pfam" id="PF00005">
    <property type="entry name" value="ABC_tran"/>
    <property type="match status" value="2"/>
</dbReference>
<dbReference type="PROSITE" id="PS00211">
    <property type="entry name" value="ABC_TRANSPORTER_1"/>
    <property type="match status" value="2"/>
</dbReference>
<evidence type="ECO:0000256" key="5">
    <source>
        <dbReference type="ARBA" id="ARBA00022741"/>
    </source>
</evidence>
<feature type="region of interest" description="Disordered" evidence="9">
    <location>
        <begin position="1"/>
        <end position="34"/>
    </location>
</feature>
<evidence type="ECO:0000256" key="3">
    <source>
        <dbReference type="ARBA" id="ARBA00022448"/>
    </source>
</evidence>
<dbReference type="SUPFAM" id="SSF90123">
    <property type="entry name" value="ABC transporter transmembrane region"/>
    <property type="match status" value="2"/>
</dbReference>
<dbReference type="InterPro" id="IPR036640">
    <property type="entry name" value="ABC1_TM_sf"/>
</dbReference>
<evidence type="ECO:0000256" key="9">
    <source>
        <dbReference type="SAM" id="MobiDB-lite"/>
    </source>
</evidence>
<dbReference type="CDD" id="cd18597">
    <property type="entry name" value="ABC_6TM_YOR1_D1_like"/>
    <property type="match status" value="1"/>
</dbReference>
<dbReference type="InterPro" id="IPR017871">
    <property type="entry name" value="ABC_transporter-like_CS"/>
</dbReference>
<dbReference type="InterPro" id="IPR050173">
    <property type="entry name" value="ABC_transporter_C-like"/>
</dbReference>
<dbReference type="Pfam" id="PF00664">
    <property type="entry name" value="ABC_membrane"/>
    <property type="match status" value="2"/>
</dbReference>
<feature type="domain" description="ABC transmembrane type-1" evidence="12">
    <location>
        <begin position="199"/>
        <end position="488"/>
    </location>
</feature>
<evidence type="ECO:0000256" key="8">
    <source>
        <dbReference type="ARBA" id="ARBA00023136"/>
    </source>
</evidence>
<comment type="subcellular location">
    <subcellularLocation>
        <location evidence="1">Membrane</location>
        <topology evidence="1">Multi-pass membrane protein</topology>
    </subcellularLocation>
</comment>
<evidence type="ECO:0000256" key="6">
    <source>
        <dbReference type="ARBA" id="ARBA00022840"/>
    </source>
</evidence>
<keyword evidence="5" id="KW-0547">Nucleotide-binding</keyword>
<dbReference type="EMBL" id="OZ037952">
    <property type="protein sequence ID" value="CAL1716292.1"/>
    <property type="molecule type" value="Genomic_DNA"/>
</dbReference>
<proteinExistence type="inferred from homology"/>
<dbReference type="Gene3D" id="3.40.50.300">
    <property type="entry name" value="P-loop containing nucleotide triphosphate hydrolases"/>
    <property type="match status" value="2"/>
</dbReference>
<feature type="domain" description="ABC transporter" evidence="11">
    <location>
        <begin position="1179"/>
        <end position="1428"/>
    </location>
</feature>
<dbReference type="PROSITE" id="PS50893">
    <property type="entry name" value="ABC_TRANSPORTER_2"/>
    <property type="match status" value="2"/>
</dbReference>
<evidence type="ECO:0000313" key="14">
    <source>
        <dbReference type="Proteomes" id="UP001497453"/>
    </source>
</evidence>
<keyword evidence="3" id="KW-0813">Transport</keyword>
<keyword evidence="8 10" id="KW-0472">Membrane</keyword>
<keyword evidence="14" id="KW-1185">Reference proteome</keyword>
<evidence type="ECO:0000256" key="2">
    <source>
        <dbReference type="ARBA" id="ARBA00009726"/>
    </source>
</evidence>
<accession>A0ABP1EAR0</accession>
<dbReference type="SUPFAM" id="SSF52540">
    <property type="entry name" value="P-loop containing nucleoside triphosphate hydrolases"/>
    <property type="match status" value="2"/>
</dbReference>
<dbReference type="InterPro" id="IPR027417">
    <property type="entry name" value="P-loop_NTPase"/>
</dbReference>
<keyword evidence="7 10" id="KW-1133">Transmembrane helix</keyword>
<dbReference type="CDD" id="cd18606">
    <property type="entry name" value="ABC_6TM_YOR1_D2_like"/>
    <property type="match status" value="1"/>
</dbReference>
<feature type="transmembrane region" description="Helical" evidence="10">
    <location>
        <begin position="900"/>
        <end position="920"/>
    </location>
</feature>
<evidence type="ECO:0000256" key="10">
    <source>
        <dbReference type="SAM" id="Phobius"/>
    </source>
</evidence>
<feature type="transmembrane region" description="Helical" evidence="10">
    <location>
        <begin position="864"/>
        <end position="888"/>
    </location>
</feature>
<keyword evidence="6" id="KW-0067">ATP-binding</keyword>
<evidence type="ECO:0000256" key="1">
    <source>
        <dbReference type="ARBA" id="ARBA00004141"/>
    </source>
</evidence>
<feature type="domain" description="ABC transmembrane type-1" evidence="12">
    <location>
        <begin position="864"/>
        <end position="1139"/>
    </location>
</feature>
<evidence type="ECO:0000256" key="7">
    <source>
        <dbReference type="ARBA" id="ARBA00022989"/>
    </source>
</evidence>
<organism evidence="13 14">
    <name type="scientific">Somion occarium</name>
    <dbReference type="NCBI Taxonomy" id="3059160"/>
    <lineage>
        <taxon>Eukaryota</taxon>
        <taxon>Fungi</taxon>
        <taxon>Dikarya</taxon>
        <taxon>Basidiomycota</taxon>
        <taxon>Agaricomycotina</taxon>
        <taxon>Agaricomycetes</taxon>
        <taxon>Polyporales</taxon>
        <taxon>Cerrenaceae</taxon>
        <taxon>Somion</taxon>
    </lineage>
</organism>
<feature type="transmembrane region" description="Helical" evidence="10">
    <location>
        <begin position="997"/>
        <end position="1016"/>
    </location>
</feature>
<feature type="transmembrane region" description="Helical" evidence="10">
    <location>
        <begin position="337"/>
        <end position="359"/>
    </location>
</feature>
<name>A0ABP1EAR0_9APHY</name>
<evidence type="ECO:0000259" key="11">
    <source>
        <dbReference type="PROSITE" id="PS50893"/>
    </source>
</evidence>
<feature type="domain" description="ABC transporter" evidence="11">
    <location>
        <begin position="549"/>
        <end position="781"/>
    </location>
</feature>
<dbReference type="CDD" id="cd03250">
    <property type="entry name" value="ABCC_MRP_domain1"/>
    <property type="match status" value="1"/>
</dbReference>
<dbReference type="PROSITE" id="PS50929">
    <property type="entry name" value="ABC_TM1F"/>
    <property type="match status" value="2"/>
</dbReference>
<feature type="region of interest" description="Disordered" evidence="9">
    <location>
        <begin position="533"/>
        <end position="571"/>
    </location>
</feature>
<evidence type="ECO:0008006" key="15">
    <source>
        <dbReference type="Google" id="ProtNLM"/>
    </source>
</evidence>
<dbReference type="InterPro" id="IPR011527">
    <property type="entry name" value="ABC1_TM_dom"/>
</dbReference>
<dbReference type="CDD" id="cd03244">
    <property type="entry name" value="ABCC_MRP_domain2"/>
    <property type="match status" value="1"/>
</dbReference>
<reference evidence="14" key="1">
    <citation type="submission" date="2024-04" db="EMBL/GenBank/DDBJ databases">
        <authorList>
            <person name="Shaw F."/>
            <person name="Minotto A."/>
        </authorList>
    </citation>
    <scope>NUCLEOTIDE SEQUENCE [LARGE SCALE GENOMIC DNA]</scope>
</reference>
<evidence type="ECO:0000313" key="13">
    <source>
        <dbReference type="EMBL" id="CAL1716292.1"/>
    </source>
</evidence>
<dbReference type="InterPro" id="IPR003593">
    <property type="entry name" value="AAA+_ATPase"/>
</dbReference>
<comment type="similarity">
    <text evidence="2">Belongs to the ABC transporter superfamily. ABCC family. Conjugate transporter (TC 3.A.1.208) subfamily.</text>
</comment>
<dbReference type="Proteomes" id="UP001497453">
    <property type="component" value="Chromosome 9"/>
</dbReference>
<protein>
    <recommendedName>
        <fullName evidence="15">ABC protein</fullName>
    </recommendedName>
</protein>
<dbReference type="PANTHER" id="PTHR24223:SF456">
    <property type="entry name" value="MULTIDRUG RESISTANCE-ASSOCIATED PROTEIN LETHAL(2)03659"/>
    <property type="match status" value="1"/>
</dbReference>
<evidence type="ECO:0000259" key="12">
    <source>
        <dbReference type="PROSITE" id="PS50929"/>
    </source>
</evidence>
<keyword evidence="4 10" id="KW-0812">Transmembrane</keyword>
<sequence length="1447" mass="160879">MKEKDVEADSSDEGGEQTPPAAAQSNRREVTELRLDTGKERVKFRRKWWQLWLPKNPPPPAPPSLADAPILPVATASILSILSYAWITPIMTLGFQRTLQATDLWKMDTSREAGYLGAKLDEAWARRVQAAEEWNARLDSGDIHPGFFTRLIWSLKAICSGRAYQKRRTALEKRWREVDGRKEASLAWALNDTFGRSFWLGGIFKVVGDTSQLMGPLIVKAIINFGKAHFAAKQAGVEPPNIGRGVGMAIGLFCTTVCASVSQHQFFWRSMTTGLLARAALISSIYKRGVNLTGKARTHLPNSALVNHISTDVSRVDACAQWFHATWTAPIQVTVCLIILLVQLGPSALAGFSLFILIIPLQERVMSYQFDIRKKANKWTDARAKIILEVLSAMRVVKYFSYEVPFLNRIYDLRKHELLGIRKIQFARSANIAFAFSIPVLAATLSFVTYTLTAHDFDVAVIFASFTLFQLLRQPLMFLPRALSATTDAQNALMRLKKLFHAPLRDPTPFIVHPDQKLALEIRGATFEWEESASAKEARELEENNKKKRREERAHKGHKDNGPEPDVTGGPFQVRDIDMLIPRGSLVAIVGSVGSGKSSLLQGIIGEMRKIKGDVLHGGRVAYCPQTAWIQNATLRENITFGQPWDEDKYWKAVENASLLPDLQVLADGDLTEIGEKGINLSGGQKQRVNIARALYYDADIVIFDDPLSAVDAHVGKALFADAILGALRNQGKTVILVTHALHFLSQCDYIYTLENGCIEEHGTFQGLLSNHGEFARLIKEFGGKTQHEEEAEEAEEAIEGLPKTNADIDEAKIKSESRMRSGAGTGKLEGRLIVAEKRTTGSVTWKVYAAYLRASRAFYTGPLLLIFMVLMQTSQIMNSYALVWWQADTWHRPASFYQTLYGCLGCSQALFTFLVGIAMDEMGFFVSQNLHHDAITNIFYAPMSFFDTTPAGRILSVFGKDIDNIDNQLPVSMRLFVLTIANVIGAVLIITVLEHYFIIAAAAIFFGYQYFAAYYRASAREIKRLDAMLRSLLYSHFAESLSGISTIRSYGEIPRFLSDNEYYIDLEDRANFLVATNQRWLAIRLDFLGGMMVFIVAMLAVSGTSGINPAQIGLVLTYTTSLTQLCGMVTRQSAEVENYMQSVETMVHYSDGKQIDQEALHEVSDCKPPADWPAKGAIEFDRIYMRYRPGLPYVLKGLSLSVRGGEKIGVVGRTGAGKSSLMLALFRIVELSSGSISIDGLDISKTGLRDLRTKIAIIPQDPLLFSGTIRSNLDPFSMYDDVRLWDALRRSFLVESSIHKGETLDSSSGSSTPTSRFTLDTVIESEGANLSVGERSLLSLARALVKDSKVVVLDEATASVDLETDSKIQQTIQTQFSDKTLLCIAHRLRTIISYDRILVMDAGTVAEFDTPLSLFNRPDSIFRGMCERSNICVDDILKASSGDEFS</sequence>
<dbReference type="Gene3D" id="1.20.1560.10">
    <property type="entry name" value="ABC transporter type 1, transmembrane domain"/>
    <property type="match status" value="2"/>
</dbReference>
<dbReference type="InterPro" id="IPR003439">
    <property type="entry name" value="ABC_transporter-like_ATP-bd"/>
</dbReference>
<feature type="transmembrane region" description="Helical" evidence="10">
    <location>
        <begin position="1088"/>
        <end position="1108"/>
    </location>
</feature>
<feature type="transmembrane region" description="Helical" evidence="10">
    <location>
        <begin position="432"/>
        <end position="453"/>
    </location>
</feature>